<feature type="region of interest" description="Disordered" evidence="1">
    <location>
        <begin position="439"/>
        <end position="478"/>
    </location>
</feature>
<organism evidence="2 3">
    <name type="scientific">Collybiopsis confluens</name>
    <dbReference type="NCBI Taxonomy" id="2823264"/>
    <lineage>
        <taxon>Eukaryota</taxon>
        <taxon>Fungi</taxon>
        <taxon>Dikarya</taxon>
        <taxon>Basidiomycota</taxon>
        <taxon>Agaricomycotina</taxon>
        <taxon>Agaricomycetes</taxon>
        <taxon>Agaricomycetidae</taxon>
        <taxon>Agaricales</taxon>
        <taxon>Marasmiineae</taxon>
        <taxon>Omphalotaceae</taxon>
        <taxon>Collybiopsis</taxon>
    </lineage>
</organism>
<accession>A0A8H5MF18</accession>
<comment type="caution">
    <text evidence="2">The sequence shown here is derived from an EMBL/GenBank/DDBJ whole genome shotgun (WGS) entry which is preliminary data.</text>
</comment>
<feature type="region of interest" description="Disordered" evidence="1">
    <location>
        <begin position="217"/>
        <end position="286"/>
    </location>
</feature>
<proteinExistence type="predicted"/>
<dbReference type="Proteomes" id="UP000518752">
    <property type="component" value="Unassembled WGS sequence"/>
</dbReference>
<feature type="compositionally biased region" description="Polar residues" evidence="1">
    <location>
        <begin position="450"/>
        <end position="473"/>
    </location>
</feature>
<feature type="region of interest" description="Disordered" evidence="1">
    <location>
        <begin position="310"/>
        <end position="332"/>
    </location>
</feature>
<feature type="region of interest" description="Disordered" evidence="1">
    <location>
        <begin position="392"/>
        <end position="427"/>
    </location>
</feature>
<gene>
    <name evidence="2" type="ORF">D9757_002011</name>
</gene>
<feature type="compositionally biased region" description="Polar residues" evidence="1">
    <location>
        <begin position="392"/>
        <end position="412"/>
    </location>
</feature>
<evidence type="ECO:0000313" key="3">
    <source>
        <dbReference type="Proteomes" id="UP000518752"/>
    </source>
</evidence>
<feature type="compositionally biased region" description="Basic and acidic residues" evidence="1">
    <location>
        <begin position="229"/>
        <end position="238"/>
    </location>
</feature>
<name>A0A8H5MF18_9AGAR</name>
<dbReference type="EMBL" id="JAACJN010000010">
    <property type="protein sequence ID" value="KAF5391479.1"/>
    <property type="molecule type" value="Genomic_DNA"/>
</dbReference>
<keyword evidence="3" id="KW-1185">Reference proteome</keyword>
<dbReference type="AlphaFoldDB" id="A0A8H5MF18"/>
<evidence type="ECO:0000313" key="2">
    <source>
        <dbReference type="EMBL" id="KAF5391479.1"/>
    </source>
</evidence>
<sequence length="634" mass="70488">MESFSPAYGHPDVVFRTRRFRVYDEPEKKSEPFHSFIEYRGPHRPPADLGKSGDVYLDSGSLSLYLKESEVWTRWDSSPLLTRMPHPNFPNRFLWVRQRNIDYLSLSDLRKVKIMDQFAVLKSIVTLGKRKADSISLNSKQGKKGRLSTDGFEPDVTVYPPTSISAPFISQTRASSSSRLDLAPLPLQDHYNIATSQSGLTKRLEVAEDFQQSRKIDRLTAISPSSDSRGNDRIEEGRPLQLQSPPPTPSDANPDSIRQTMGHLDSPPNESYARGTDSTSSGVSSATKVEEIYPNMSIDFQSSFAPHDVIDLTHSEGDSPSLPTAPGPSATQILHPRSQRVPMSPSHECLYLKVEDEIVSANSASLAMVMRNRPIPPMPQSIPRTVKTTTAEITPSHPSQTSSTKSVHSLSGAQVVGAAEHEGDDDIQECTQAEYRAAVRASKRGKRRNSATPSTPIVNSNTTQEPVNKSSFPENELAVHDDVKPMIYDDLDSLVYPDDEPIPETTMQNKVPVKEETDIEMAFQETQAEAVQGTSDKVTLPVDSVQQDTSELPTDLGFTEDVLPYLFFAKKQNKEKYRCKICEPTGSKFVYRTRHNMMLHLVGAHGGKISSFRKLQRMLKDPGTNSQALAKFLN</sequence>
<dbReference type="OrthoDB" id="3067611at2759"/>
<evidence type="ECO:0000256" key="1">
    <source>
        <dbReference type="SAM" id="MobiDB-lite"/>
    </source>
</evidence>
<feature type="compositionally biased region" description="Polar residues" evidence="1">
    <location>
        <begin position="276"/>
        <end position="286"/>
    </location>
</feature>
<protein>
    <submittedName>
        <fullName evidence="2">Uncharacterized protein</fullName>
    </submittedName>
</protein>
<reference evidence="2 3" key="1">
    <citation type="journal article" date="2020" name="ISME J.">
        <title>Uncovering the hidden diversity of litter-decomposition mechanisms in mushroom-forming fungi.</title>
        <authorList>
            <person name="Floudas D."/>
            <person name="Bentzer J."/>
            <person name="Ahren D."/>
            <person name="Johansson T."/>
            <person name="Persson P."/>
            <person name="Tunlid A."/>
        </authorList>
    </citation>
    <scope>NUCLEOTIDE SEQUENCE [LARGE SCALE GENOMIC DNA]</scope>
    <source>
        <strain evidence="2 3">CBS 406.79</strain>
    </source>
</reference>